<dbReference type="PROSITE" id="PS51257">
    <property type="entry name" value="PROKAR_LIPOPROTEIN"/>
    <property type="match status" value="1"/>
</dbReference>
<proteinExistence type="predicted"/>
<dbReference type="OrthoDB" id="1442907at2"/>
<dbReference type="RefSeq" id="WP_132213857.1">
    <property type="nucleotide sequence ID" value="NZ_OX156936.1"/>
</dbReference>
<dbReference type="AlphaFoldDB" id="A0A4R1RQN4"/>
<reference evidence="1 2" key="1">
    <citation type="submission" date="2019-03" db="EMBL/GenBank/DDBJ databases">
        <title>Genomic Encyclopedia of Type Strains, Phase IV (KMG-IV): sequencing the most valuable type-strain genomes for metagenomic binning, comparative biology and taxonomic classification.</title>
        <authorList>
            <person name="Goeker M."/>
        </authorList>
    </citation>
    <scope>NUCLEOTIDE SEQUENCE [LARGE SCALE GENOMIC DNA]</scope>
    <source>
        <strain evidence="1 2">DSM 18792</strain>
    </source>
</reference>
<dbReference type="Proteomes" id="UP000295455">
    <property type="component" value="Unassembled WGS sequence"/>
</dbReference>
<dbReference type="EMBL" id="SLUP01000001">
    <property type="protein sequence ID" value="TCL68718.1"/>
    <property type="molecule type" value="Genomic_DNA"/>
</dbReference>
<evidence type="ECO:0000313" key="2">
    <source>
        <dbReference type="Proteomes" id="UP000295455"/>
    </source>
</evidence>
<name>A0A4R1RQN4_9FLAO</name>
<protein>
    <submittedName>
        <fullName evidence="1">Uncharacterized protein</fullName>
    </submittedName>
</protein>
<sequence>MKNQLKITLTAFFFICFLIPLLGLVSCSKSDDKDEITNCTNWSEQWLAQATAYSEASATYTNNPTTANCGKLKAAGLKYIDARKRYRLRPYSERTRLYGEFK</sequence>
<evidence type="ECO:0000313" key="1">
    <source>
        <dbReference type="EMBL" id="TCL68718.1"/>
    </source>
</evidence>
<organism evidence="1 2">
    <name type="scientific">Mariniflexile fucanivorans</name>
    <dbReference type="NCBI Taxonomy" id="264023"/>
    <lineage>
        <taxon>Bacteria</taxon>
        <taxon>Pseudomonadati</taxon>
        <taxon>Bacteroidota</taxon>
        <taxon>Flavobacteriia</taxon>
        <taxon>Flavobacteriales</taxon>
        <taxon>Flavobacteriaceae</taxon>
        <taxon>Mariniflexile</taxon>
    </lineage>
</organism>
<accession>A0A4R1RQN4</accession>
<gene>
    <name evidence="1" type="ORF">EV196_101137</name>
</gene>
<comment type="caution">
    <text evidence="1">The sequence shown here is derived from an EMBL/GenBank/DDBJ whole genome shotgun (WGS) entry which is preliminary data.</text>
</comment>
<keyword evidence="2" id="KW-1185">Reference proteome</keyword>